<protein>
    <recommendedName>
        <fullName evidence="3">Glycosyl transferase 64 domain-containing protein</fullName>
    </recommendedName>
</protein>
<dbReference type="EMBL" id="BABT02000004">
    <property type="protein sequence ID" value="GAA93377.1"/>
    <property type="molecule type" value="Genomic_DNA"/>
</dbReference>
<dbReference type="eggNOG" id="ENOG502RSCY">
    <property type="taxonomic scope" value="Eukaryota"/>
</dbReference>
<dbReference type="HOGENOM" id="CLU_524915_0_0_1"/>
<proteinExistence type="predicted"/>
<sequence length="627" mass="70643">RQAMSEDVLLFVGQPSALAELVLAPPHAGPHWLQRRLLILLIGCAGLLWLSSSIARDEPATRSLTDAALDYAPGPLSQTAVQEANEKQLVERITRTHSAYEPADFVEETDDESLKVDVEDVFDSVYRTRPIGVTAIILAWKRRRGLQLVVQHLSRYPFIREIIVWNNNALVHLSRDNFNLLPPYNETVLLHPKLRIVNSPSNLHDFAKHLACSLASYETCYFNDDDWLNPYLDALYTKYIDQGGEGARRIVGNTLPWIAWEHRRWRFENPEIDMTAGFIWLGTGSLAPRQLSQRFVDQMGTRPIQMDRDSVLLADMYFGLWTNTYPEQMSNPLEPIDVEGGEVGWSRGSEVDQWTVVYANILDALRKLYTVLRKQGPLTIPYPFALTNRMPEHDARSPCKSDRCLFITSFSPFPSPNLIRYPVKAQAEPAGEWTDRFRKRVADSASSIPSSAFFDPHQISHIHEHEERFSTLHATNDSANPLWPTVDYWISQGSWHLAVDGDPSTCWTSSRPPIEGDYIGLLLVKPTNISAIKLIASDNLAQVTARAGSAWRLQTQSDLGLAYDERELLDVSTAPLADSEGRSNLTLTLAASHDAETDIARKIRLVARTSFDKPITVCSMDINGTQE</sequence>
<evidence type="ECO:0008006" key="3">
    <source>
        <dbReference type="Google" id="ProtNLM"/>
    </source>
</evidence>
<evidence type="ECO:0000313" key="2">
    <source>
        <dbReference type="Proteomes" id="UP000009131"/>
    </source>
</evidence>
<dbReference type="OrthoDB" id="1684102at2759"/>
<gene>
    <name evidence="1" type="primary">Mo00017</name>
    <name evidence="1" type="ORF">E5Q_00017</name>
</gene>
<dbReference type="InParanoid" id="G7DS17"/>
<dbReference type="Proteomes" id="UP000009131">
    <property type="component" value="Unassembled WGS sequence"/>
</dbReference>
<dbReference type="STRING" id="764103.G7DS17"/>
<name>G7DS17_MIXOS</name>
<accession>G7DS17</accession>
<feature type="non-terminal residue" evidence="1">
    <location>
        <position position="1"/>
    </location>
</feature>
<organism evidence="1 2">
    <name type="scientific">Mixia osmundae (strain CBS 9802 / IAM 14324 / JCM 22182 / KY 12970)</name>
    <dbReference type="NCBI Taxonomy" id="764103"/>
    <lineage>
        <taxon>Eukaryota</taxon>
        <taxon>Fungi</taxon>
        <taxon>Dikarya</taxon>
        <taxon>Basidiomycota</taxon>
        <taxon>Pucciniomycotina</taxon>
        <taxon>Mixiomycetes</taxon>
        <taxon>Mixiales</taxon>
        <taxon>Mixiaceae</taxon>
        <taxon>Mixia</taxon>
    </lineage>
</organism>
<dbReference type="AlphaFoldDB" id="G7DS17"/>
<evidence type="ECO:0000313" key="1">
    <source>
        <dbReference type="EMBL" id="GAA93377.1"/>
    </source>
</evidence>
<comment type="caution">
    <text evidence="1">The sequence shown here is derived from an EMBL/GenBank/DDBJ whole genome shotgun (WGS) entry which is preliminary data.</text>
</comment>
<reference evidence="1 2" key="2">
    <citation type="journal article" date="2012" name="Open Biol.">
        <title>Characteristics of nucleosomes and linker DNA regions on the genome of the basidiomycete Mixia osmundae revealed by mono- and dinucleosome mapping.</title>
        <authorList>
            <person name="Nishida H."/>
            <person name="Kondo S."/>
            <person name="Matsumoto T."/>
            <person name="Suzuki Y."/>
            <person name="Yoshikawa H."/>
            <person name="Taylor T.D."/>
            <person name="Sugiyama J."/>
        </authorList>
    </citation>
    <scope>NUCLEOTIDE SEQUENCE [LARGE SCALE GENOMIC DNA]</scope>
    <source>
        <strain evidence="2">CBS 9802 / IAM 14324 / JCM 22182 / KY 12970</strain>
    </source>
</reference>
<keyword evidence="2" id="KW-1185">Reference proteome</keyword>
<reference evidence="1 2" key="1">
    <citation type="journal article" date="2011" name="J. Gen. Appl. Microbiol.">
        <title>Draft genome sequencing of the enigmatic basidiomycete Mixia osmundae.</title>
        <authorList>
            <person name="Nishida H."/>
            <person name="Nagatsuka Y."/>
            <person name="Sugiyama J."/>
        </authorList>
    </citation>
    <scope>NUCLEOTIDE SEQUENCE [LARGE SCALE GENOMIC DNA]</scope>
    <source>
        <strain evidence="2">CBS 9802 / IAM 14324 / JCM 22182 / KY 12970</strain>
    </source>
</reference>